<feature type="transmembrane region" description="Helical" evidence="14">
    <location>
        <begin position="109"/>
        <end position="128"/>
    </location>
</feature>
<dbReference type="EC" id="2.4.1.16" evidence="2"/>
<feature type="transmembrane region" description="Helical" evidence="14">
    <location>
        <begin position="262"/>
        <end position="284"/>
    </location>
</feature>
<feature type="transmembrane region" description="Helical" evidence="14">
    <location>
        <begin position="646"/>
        <end position="664"/>
    </location>
</feature>
<evidence type="ECO:0000256" key="9">
    <source>
        <dbReference type="ARBA" id="ARBA00023136"/>
    </source>
</evidence>
<feature type="transmembrane region" description="Helical" evidence="14">
    <location>
        <begin position="1456"/>
        <end position="1476"/>
    </location>
</feature>
<feature type="compositionally biased region" description="Polar residues" evidence="13">
    <location>
        <begin position="50"/>
        <end position="64"/>
    </location>
</feature>
<keyword evidence="9 14" id="KW-0472">Membrane</keyword>
<proteinExistence type="inferred from homology"/>
<evidence type="ECO:0000256" key="13">
    <source>
        <dbReference type="SAM" id="MobiDB-lite"/>
    </source>
</evidence>
<evidence type="ECO:0000256" key="7">
    <source>
        <dbReference type="ARBA" id="ARBA00022989"/>
    </source>
</evidence>
<dbReference type="Pfam" id="PF03142">
    <property type="entry name" value="Chitin_synth_2"/>
    <property type="match status" value="1"/>
</dbReference>
<evidence type="ECO:0000313" key="17">
    <source>
        <dbReference type="Proteomes" id="UP000006672"/>
    </source>
</evidence>
<dbReference type="AlphaFoldDB" id="A0A4E9FB18"/>
<evidence type="ECO:0000256" key="6">
    <source>
        <dbReference type="ARBA" id="ARBA00022692"/>
    </source>
</evidence>
<feature type="region of interest" description="Disordered" evidence="13">
    <location>
        <begin position="41"/>
        <end position="76"/>
    </location>
</feature>
<evidence type="ECO:0000256" key="3">
    <source>
        <dbReference type="ARBA" id="ARBA00022475"/>
    </source>
</evidence>
<keyword evidence="3" id="KW-1003">Cell membrane</keyword>
<dbReference type="EMBL" id="CAAKNF010000193">
    <property type="protein sequence ID" value="VIO93582.1"/>
    <property type="molecule type" value="Genomic_DNA"/>
</dbReference>
<feature type="compositionally biased region" description="Polar residues" evidence="13">
    <location>
        <begin position="1690"/>
        <end position="1700"/>
    </location>
</feature>
<dbReference type="CDD" id="cd04190">
    <property type="entry name" value="Chitin_synth_C"/>
    <property type="match status" value="1"/>
</dbReference>
<dbReference type="CTD" id="6098494"/>
<feature type="transmembrane region" description="Helical" evidence="14">
    <location>
        <begin position="1142"/>
        <end position="1162"/>
    </location>
</feature>
<keyword evidence="17" id="KW-1185">Reference proteome</keyword>
<dbReference type="FunFam" id="3.90.550.10:FF:000139">
    <property type="entry name" value="Chitin synthase 8"/>
    <property type="match status" value="1"/>
</dbReference>
<dbReference type="Pfam" id="PF23000">
    <property type="entry name" value="ChitinSynthase_IV_N"/>
    <property type="match status" value="1"/>
</dbReference>
<comment type="catalytic activity">
    <reaction evidence="12">
        <text>[(1-&gt;4)-N-acetyl-beta-D-glucosaminyl](n) + UDP-N-acetyl-alpha-D-glucosamine = [(1-&gt;4)-N-acetyl-beta-D-glucosaminyl](n+1) + UDP + H(+)</text>
        <dbReference type="Rhea" id="RHEA:16637"/>
        <dbReference type="Rhea" id="RHEA-COMP:9593"/>
        <dbReference type="Rhea" id="RHEA-COMP:9595"/>
        <dbReference type="ChEBI" id="CHEBI:15378"/>
        <dbReference type="ChEBI" id="CHEBI:17029"/>
        <dbReference type="ChEBI" id="CHEBI:57705"/>
        <dbReference type="ChEBI" id="CHEBI:58223"/>
        <dbReference type="EC" id="2.4.1.16"/>
    </reaction>
</comment>
<dbReference type="Proteomes" id="UP000006672">
    <property type="component" value="Unassembled WGS sequence"/>
</dbReference>
<gene>
    <name evidence="16 18" type="primary">Bma-chs-2</name>
    <name evidence="16" type="ORF">BM_BM9737</name>
</gene>
<keyword evidence="7 14" id="KW-1133">Transmembrane helix</keyword>
<evidence type="ECO:0000313" key="18">
    <source>
        <dbReference type="WBParaSite" id="Bm9737a.1"/>
    </source>
</evidence>
<feature type="transmembrane region" description="Helical" evidence="14">
    <location>
        <begin position="1517"/>
        <end position="1538"/>
    </location>
</feature>
<feature type="domain" description="Chitin synthase chs-1/2 N-terminal putative transporter" evidence="15">
    <location>
        <begin position="102"/>
        <end position="370"/>
    </location>
</feature>
<dbReference type="STRING" id="6279.A0A5S6PY04"/>
<evidence type="ECO:0000256" key="12">
    <source>
        <dbReference type="ARBA" id="ARBA00048014"/>
    </source>
</evidence>
<evidence type="ECO:0000259" key="15">
    <source>
        <dbReference type="Pfam" id="PF23000"/>
    </source>
</evidence>
<sequence>MISNKITNKRIFNEKDSKYAYVPIDANDDEPTLISYAGRYKKNESRSRQSSDNSQTIISHTTSKQKIDRPNPNSNSWATVPRGWDVFRLLPPPPDNLNRGFWYDVSLQVLKITCFCVLFILTLLSAIISKATFLLMTSAIGTIKMNLTICNDKIPESPINQVEILPMHVVKWIWAVYISLCIPELQCFIGSIHRAFFRNVKKPTFAQFIIVFVVETLNAIGVSILAFKILPNLDAITGAMLTNFACFVPSILLLLSRRPNRLAILLMAIDTLCIIVQIIALWTIPNLNASLQKFKFILPFCLILISLGWWQNFVHIESALAPIRALARFAVTLNERRSKTYVLISIWKCIVYLLMVFLVLTNNLTSKDLFENDPFGEKLQTITARNLNQTQINKFYERMKIEIAKNENGEMSSANALKFVGMQMMKPSLVLKSYRNRNLINQWNNHNSQFFPDQSQSVQHKSPALSPVLSTTIQSLQPQKINKYNNGHSMIPYSTAIDSNFESNDSSQNSFREQFEKFTKNRQKRTIDDDDDEYEIPPNTYNIYDDYVELNQYTTSFDALWIVLAQAIAVILTYHTSKFACKVMLQRTCFALPVVLSVPATVAVLLAMCRKRYIDACHSTNFLPKELFWRCNTAKNLSEFLLSPLTQIWFAILMVQLWITLHLWRPRHERLAKTAKLFILPYNSALFTDQCLALNRRCDDKTKIRTEDLDFDVEDLSTRNINSGLTYIKPTASSLSSDSTTKVIETAMIKEMASSADAVTKIYVCATMWHETALEMTCMLKSIFRLDEDQCARRNAQKYLKIIDPDYYEFEAHIFFDDAFEINEYGEPVINKFVQQLIEKIDEAASALHQTQMKLKSPKKISTPYGGRLSFIMPGKNRLTIHLKDKQKIRVRKRWSQVMYLYYLLGYQLMMKVDDEMRKEIISENTFILTLDGDVDFSPQCVHLLIDLMKKDRRLGAACGRIHPRGTGLMIWYQKFEYAIGHWLQKATEHMIGCVLCSPGCFSLFRSLALMDDNVTRRYASKAENPVDFIQYDQGEDRWLCTLLLQRGYRVEYCAASDALTYAPEGFNEFFNQRRRWIPSTLANIIDLLQDYKNVINVNESISIWYILYQCIMLISSILGPGTIFLMVVGALSISFNIDTSLSLFVVTLPVALFCFMCFISDSEKQLMAAQIIGALFAMLMTAVIVGTVIQMQKDGIMSPHSIFLLFVIGSFFTAAILHPLEFTCITPGILYFLAIPCMYMLLPIYSLCNLNNIAWGTRENPKVEGNDPIRQKRPKHIDLISNNAVNNEVDGEIAIGCGAACRLICCLRDKSAETAQIWQLSGKVNEMMDKLDCIGLQSTGMPISTRTVHTNALANNSELAKWENNSIKEDQTDVEDDRDITNQSAAAMRNRKWNSKISEVWLNDKCIRGAEKDCLDPDEEIFWNDVINKYLTPIIHNQLEQKNIRDGLMLLRNKVCSGFFMVNVVFIIIVLLLQLQKDCIHIEWPLGPRYNHTIIPCNTDIREPIWVVTRLQLEPIGLVFLLFFMSILIIQFIGMLLHRFGTMAHIIASTQLFCWRKRVDHLTEDELVVQNAVEIARELQAIRGVDEPNENAPSEEQAISRRNIVRNLESSKRSMYRPKTETLDAAFRKRFFALSINKAVDRSNSERRLTLRRNTIRAIERRRNSIFGNQQPNEDEAVSLMTDRRQITNDENSNATRRSNLLHLFDNPLNDSGNKT</sequence>
<dbReference type="InterPro" id="IPR004835">
    <property type="entry name" value="Chitin_synth"/>
</dbReference>
<keyword evidence="6 14" id="KW-0812">Transmembrane</keyword>
<dbReference type="KEGG" id="bmy:BM_BM9737"/>
<keyword evidence="4" id="KW-0328">Glycosyltransferase</keyword>
<feature type="transmembrane region" description="Helical" evidence="14">
    <location>
        <begin position="296"/>
        <end position="320"/>
    </location>
</feature>
<evidence type="ECO:0000313" key="16">
    <source>
        <dbReference type="EMBL" id="VIO93582.1"/>
    </source>
</evidence>
<feature type="transmembrane region" description="Helical" evidence="14">
    <location>
        <begin position="1168"/>
        <end position="1190"/>
    </location>
</feature>
<feature type="transmembrane region" description="Helical" evidence="14">
    <location>
        <begin position="235"/>
        <end position="255"/>
    </location>
</feature>
<keyword evidence="5" id="KW-0808">Transferase</keyword>
<evidence type="ECO:0000256" key="11">
    <source>
        <dbReference type="ARBA" id="ARBA00046329"/>
    </source>
</evidence>
<dbReference type="WBParaSite" id="Bm9737a.1">
    <property type="protein sequence ID" value="Bm9737a.1"/>
    <property type="gene ID" value="WBGene00229998"/>
</dbReference>
<feature type="transmembrane region" description="Helical" evidence="14">
    <location>
        <begin position="589"/>
        <end position="608"/>
    </location>
</feature>
<dbReference type="SUPFAM" id="SSF53448">
    <property type="entry name" value="Nucleotide-diphospho-sugar transferases"/>
    <property type="match status" value="1"/>
</dbReference>
<keyword evidence="8" id="KW-0175">Coiled coil</keyword>
<organism evidence="16">
    <name type="scientific">Brugia malayi</name>
    <name type="common">Filarial nematode worm</name>
    <dbReference type="NCBI Taxonomy" id="6279"/>
    <lineage>
        <taxon>Eukaryota</taxon>
        <taxon>Metazoa</taxon>
        <taxon>Ecdysozoa</taxon>
        <taxon>Nematoda</taxon>
        <taxon>Chromadorea</taxon>
        <taxon>Rhabditida</taxon>
        <taxon>Spirurina</taxon>
        <taxon>Spiruromorpha</taxon>
        <taxon>Filarioidea</taxon>
        <taxon>Onchocercidae</taxon>
        <taxon>Brugia</taxon>
    </lineage>
</organism>
<evidence type="ECO:0000256" key="4">
    <source>
        <dbReference type="ARBA" id="ARBA00022676"/>
    </source>
</evidence>
<evidence type="ECO:0000256" key="1">
    <source>
        <dbReference type="ARBA" id="ARBA00004651"/>
    </source>
</evidence>
<feature type="transmembrane region" description="Helical" evidence="14">
    <location>
        <begin position="1104"/>
        <end position="1130"/>
    </location>
</feature>
<feature type="transmembrane region" description="Helical" evidence="14">
    <location>
        <begin position="1202"/>
        <end position="1218"/>
    </location>
</feature>
<dbReference type="InterPro" id="IPR029044">
    <property type="entry name" value="Nucleotide-diphossugar_trans"/>
</dbReference>
<feature type="transmembrane region" description="Helical" evidence="14">
    <location>
        <begin position="205"/>
        <end position="229"/>
    </location>
</feature>
<protein>
    <recommendedName>
        <fullName evidence="2">chitin synthase</fullName>
        <ecNumber evidence="2">2.4.1.16</ecNumber>
    </recommendedName>
</protein>
<feature type="transmembrane region" description="Helical" evidence="14">
    <location>
        <begin position="1230"/>
        <end position="1249"/>
    </location>
</feature>
<evidence type="ECO:0000256" key="2">
    <source>
        <dbReference type="ARBA" id="ARBA00012543"/>
    </source>
</evidence>
<dbReference type="RefSeq" id="XP_042934388.1">
    <property type="nucleotide sequence ID" value="XM_043078454.1"/>
</dbReference>
<dbReference type="GeneID" id="6098494"/>
<reference evidence="16" key="2">
    <citation type="submission" date="2019-04" db="EMBL/GenBank/DDBJ databases">
        <authorList>
            <person name="Howe K."/>
            <person name="Paulini M."/>
            <person name="Williams G."/>
        </authorList>
    </citation>
    <scope>NUCLEOTIDE SEQUENCE [LARGE SCALE GENOMIC DNA]</scope>
    <source>
        <strain evidence="16">FR3</strain>
    </source>
</reference>
<evidence type="ECO:0000256" key="5">
    <source>
        <dbReference type="ARBA" id="ARBA00022679"/>
    </source>
</evidence>
<dbReference type="GO" id="GO:0005886">
    <property type="term" value="C:plasma membrane"/>
    <property type="evidence" value="ECO:0007669"/>
    <property type="project" value="UniProtKB-SubCell"/>
</dbReference>
<feature type="transmembrane region" description="Helical" evidence="14">
    <location>
        <begin position="172"/>
        <end position="193"/>
    </location>
</feature>
<accession>A0A5S6PY04</accession>
<reference evidence="17" key="1">
    <citation type="journal article" date="2007" name="Science">
        <title>Draft genome of the filarial nematode parasite Brugia malayi.</title>
        <authorList>
            <person name="Ghedin E."/>
            <person name="Wang S."/>
            <person name="Spiro D."/>
            <person name="Caler E."/>
            <person name="Zhao Q."/>
            <person name="Crabtree J."/>
            <person name="Allen J.E."/>
            <person name="Delcher A.L."/>
            <person name="Guiliano D.B."/>
            <person name="Miranda-Saavedra D."/>
            <person name="Angiuoli S.V."/>
            <person name="Creasy T."/>
            <person name="Amedeo P."/>
            <person name="Haas B."/>
            <person name="El-Sayed N.M."/>
            <person name="Wortman J.R."/>
            <person name="Feldblyum T."/>
            <person name="Tallon L."/>
            <person name="Schatz M."/>
            <person name="Shumway M."/>
            <person name="Koo H."/>
            <person name="Salzberg S.L."/>
            <person name="Schobel S."/>
            <person name="Pertea M."/>
            <person name="Pop M."/>
            <person name="White O."/>
            <person name="Barton G.J."/>
            <person name="Carlow C.K."/>
            <person name="Crawford M.J."/>
            <person name="Daub J."/>
            <person name="Dimmic M.W."/>
            <person name="Estes C.F."/>
            <person name="Foster J.M."/>
            <person name="Ganatra M."/>
            <person name="Gregory W.F."/>
            <person name="Johnson N.M."/>
            <person name="Jin J."/>
            <person name="Komuniecki R."/>
            <person name="Korf I."/>
            <person name="Kumar S."/>
            <person name="Laney S."/>
            <person name="Li B.W."/>
            <person name="Li W."/>
            <person name="Lindblom T.H."/>
            <person name="Lustigman S."/>
            <person name="Ma D."/>
            <person name="Maina C.V."/>
            <person name="Martin D.M."/>
            <person name="McCarter J.P."/>
            <person name="McReynolds L."/>
            <person name="Mitreva M."/>
            <person name="Nutman T.B."/>
            <person name="Parkinson J."/>
            <person name="Peregrin-Alvarez J.M."/>
            <person name="Poole C."/>
            <person name="Ren Q."/>
            <person name="Saunders L."/>
            <person name="Sluder A.E."/>
            <person name="Smith K."/>
            <person name="Stanke M."/>
            <person name="Unnasch T.R."/>
            <person name="Ware J."/>
            <person name="Wei A.D."/>
            <person name="Weil G."/>
            <person name="Williams D.J."/>
            <person name="Zhang Y."/>
            <person name="Williams S.A."/>
            <person name="Fraser-Liggett C."/>
            <person name="Slatko B."/>
            <person name="Blaxter M.L."/>
            <person name="Scott A.L."/>
        </authorList>
    </citation>
    <scope>NUCLEOTIDE SEQUENCE</scope>
    <source>
        <strain evidence="17">FR3</strain>
    </source>
</reference>
<feature type="region of interest" description="Disordered" evidence="13">
    <location>
        <begin position="1689"/>
        <end position="1717"/>
    </location>
</feature>
<name>A0A4E9FB18_BRUMA</name>
<accession>A0A4E9FB18</accession>
<reference evidence="18" key="3">
    <citation type="submission" date="2019-12" db="UniProtKB">
        <authorList>
            <consortium name="WormBaseParasite"/>
        </authorList>
    </citation>
    <scope>IDENTIFICATION</scope>
</reference>
<dbReference type="PANTHER" id="PTHR22914">
    <property type="entry name" value="CHITIN SYNTHASE"/>
    <property type="match status" value="1"/>
</dbReference>
<evidence type="ECO:0000256" key="10">
    <source>
        <dbReference type="ARBA" id="ARBA00023180"/>
    </source>
</evidence>
<evidence type="ECO:0000256" key="14">
    <source>
        <dbReference type="SAM" id="Phobius"/>
    </source>
</evidence>
<comment type="subcellular location">
    <subcellularLocation>
        <location evidence="1">Cell membrane</location>
        <topology evidence="1">Multi-pass membrane protein</topology>
    </subcellularLocation>
</comment>
<dbReference type="OrthoDB" id="370884at2759"/>
<dbReference type="InterPro" id="IPR055120">
    <property type="entry name" value="Chs-1/2_IV_N"/>
</dbReference>
<dbReference type="PANTHER" id="PTHR22914:SF42">
    <property type="entry name" value="CHITIN SYNTHASE"/>
    <property type="match status" value="1"/>
</dbReference>
<dbReference type="GO" id="GO:0004100">
    <property type="term" value="F:chitin synthase activity"/>
    <property type="evidence" value="ECO:0007669"/>
    <property type="project" value="UniProtKB-EC"/>
</dbReference>
<keyword evidence="10" id="KW-0325">Glycoprotein</keyword>
<feature type="transmembrane region" description="Helical" evidence="14">
    <location>
        <begin position="341"/>
        <end position="360"/>
    </location>
</feature>
<comment type="similarity">
    <text evidence="11">Belongs to the chitin synthase family. Class IV subfamily.</text>
</comment>
<evidence type="ECO:0000256" key="8">
    <source>
        <dbReference type="ARBA" id="ARBA00023054"/>
    </source>
</evidence>
<dbReference type="GO" id="GO:0006031">
    <property type="term" value="P:chitin biosynthetic process"/>
    <property type="evidence" value="ECO:0007669"/>
    <property type="project" value="TreeGrafter"/>
</dbReference>